<dbReference type="InterPro" id="IPR023346">
    <property type="entry name" value="Lysozyme-like_dom_sf"/>
</dbReference>
<feature type="compositionally biased region" description="Polar residues" evidence="1">
    <location>
        <begin position="12"/>
        <end position="24"/>
    </location>
</feature>
<dbReference type="AlphaFoldDB" id="A0AAD1DSC7"/>
<reference evidence="2 3" key="1">
    <citation type="submission" date="2018-11" db="EMBL/GenBank/DDBJ databases">
        <title>Proposal to divide the Flavobacteriaceae and reorganize its genera based on Amino Acid Identity values calculated from whole genome sequences.</title>
        <authorList>
            <person name="Nicholson A.C."/>
            <person name="Gulvik C.A."/>
            <person name="Whitney A.M."/>
            <person name="Humrighouse B.W."/>
            <person name="Bell M."/>
            <person name="Holmes B."/>
            <person name="Steigerwalt A.G."/>
            <person name="Villarma A."/>
            <person name="Sheth M."/>
            <person name="Batra D."/>
            <person name="Pryor J."/>
            <person name="Bernardet J.-F."/>
            <person name="Hugo C."/>
            <person name="Kampfer P."/>
            <person name="Newman J."/>
            <person name="McQuiston J.R."/>
        </authorList>
    </citation>
    <scope>NUCLEOTIDE SEQUENCE [LARGE SCALE GENOMIC DNA]</scope>
    <source>
        <strain evidence="2 3">G0041</strain>
    </source>
</reference>
<dbReference type="Proteomes" id="UP000278288">
    <property type="component" value="Chromosome"/>
</dbReference>
<dbReference type="KEGG" id="cnk:EG343_20375"/>
<evidence type="ECO:0000256" key="1">
    <source>
        <dbReference type="SAM" id="MobiDB-lite"/>
    </source>
</evidence>
<feature type="compositionally biased region" description="Basic and acidic residues" evidence="1">
    <location>
        <begin position="25"/>
        <end position="47"/>
    </location>
</feature>
<proteinExistence type="predicted"/>
<name>A0AAD1DSC7_CHRNA</name>
<dbReference type="Gene3D" id="1.10.530.10">
    <property type="match status" value="1"/>
</dbReference>
<accession>A0AAD1DSC7</accession>
<organism evidence="2 3">
    <name type="scientific">Chryseobacterium nakagawai</name>
    <dbReference type="NCBI Taxonomy" id="1241982"/>
    <lineage>
        <taxon>Bacteria</taxon>
        <taxon>Pseudomonadati</taxon>
        <taxon>Bacteroidota</taxon>
        <taxon>Flavobacteriia</taxon>
        <taxon>Flavobacteriales</taxon>
        <taxon>Weeksellaceae</taxon>
        <taxon>Chryseobacterium group</taxon>
        <taxon>Chryseobacterium</taxon>
    </lineage>
</organism>
<evidence type="ECO:0000313" key="3">
    <source>
        <dbReference type="Proteomes" id="UP000278288"/>
    </source>
</evidence>
<feature type="region of interest" description="Disordered" evidence="1">
    <location>
        <begin position="1"/>
        <end position="47"/>
    </location>
</feature>
<dbReference type="RefSeq" id="WP_123859534.1">
    <property type="nucleotide sequence ID" value="NZ_CP033923.1"/>
</dbReference>
<protein>
    <recommendedName>
        <fullName evidence="4">Chitinase</fullName>
    </recommendedName>
</protein>
<sequence>MDRVKNEGEGNTPETQNQAPAQDNEQQKAENSKKLDDQRAKNEEKDKTEEGLLLAIDGAKIKFNAHLGTFKVLNNVPTTQDKLTGTVVEKQIPNFIFDDGFQMISLTEWQDFGTAKVQENYVLLKKSTLPGTGKMPGNIPPETGKIEFVTSGQVNAPESIDGKGAPVPDPEEDKKCYCEKEFTEEDIKGFYNSKKLFTAKNCPLPEDKKSYTEFTKALNKAMKDNDINSCLRKAHFLAQVEAETGLDTTLEYADGWDYDPTTHLENYNKYLLFKKDKIKYKENGTARILRGHNRYLECLSRENDTKGDGPKYKGRGLIQLTWKDTYKAYFAKIKKPDTQDPDIVANDLEHVCNSAAWYWRERSSWGDLNKFADTDDFISAAVGVNGGLTGFTHRKENLKRILKNMKVKDNCKNQKIENLGVYTYDTSAIKDTKWGKREKNKKEIQEYDDKEN</sequence>
<evidence type="ECO:0008006" key="4">
    <source>
        <dbReference type="Google" id="ProtNLM"/>
    </source>
</evidence>
<evidence type="ECO:0000313" key="2">
    <source>
        <dbReference type="EMBL" id="AZA92778.1"/>
    </source>
</evidence>
<dbReference type="EMBL" id="CP033923">
    <property type="protein sequence ID" value="AZA92778.1"/>
    <property type="molecule type" value="Genomic_DNA"/>
</dbReference>
<gene>
    <name evidence="2" type="ORF">EG343_20375</name>
</gene>
<keyword evidence="3" id="KW-1185">Reference proteome</keyword>
<dbReference type="SUPFAM" id="SSF53955">
    <property type="entry name" value="Lysozyme-like"/>
    <property type="match status" value="1"/>
</dbReference>